<accession>A0AAV8XY55</accession>
<sequence>MKNFFVLCGLVILETAPMEDPDNLTDTCSSSADDFPEFLTEHARTHGGIVLCFLIGIYCFTLLAVVCDSYFLPCVETICDVLHLTPDVAAATFMSVATSCPELFTNIIGTFVTESDIGIGTIVVEDLQEKDDKPDTARVSVISAYGTYLEEAHKPGYDLQHEKILKKIDEEDKEEAQKSLFRIPEGKLYKKIFFFYSWPIQFILRCTIPNPKVYRKLFPLTFVMCIVWIGTNAYMVSWMMSNIGSVFKIPDAVLGLTFLAAGGSLPESISMAIISRRGKYFFSNVI</sequence>
<feature type="transmembrane region" description="Helical" evidence="8">
    <location>
        <begin position="217"/>
        <end position="240"/>
    </location>
</feature>
<evidence type="ECO:0000256" key="7">
    <source>
        <dbReference type="ARBA" id="ARBA00023136"/>
    </source>
</evidence>
<evidence type="ECO:0000256" key="1">
    <source>
        <dbReference type="ARBA" id="ARBA00004141"/>
    </source>
</evidence>
<dbReference type="Proteomes" id="UP001162156">
    <property type="component" value="Unassembled WGS sequence"/>
</dbReference>
<feature type="chain" id="PRO_5043451578" description="Sodium/calcium exchanger membrane region domain-containing protein" evidence="9">
    <location>
        <begin position="16"/>
        <end position="286"/>
    </location>
</feature>
<keyword evidence="4" id="KW-0109">Calcium transport</keyword>
<keyword evidence="7 8" id="KW-0472">Membrane</keyword>
<keyword evidence="4" id="KW-0813">Transport</keyword>
<feature type="transmembrane region" description="Helical" evidence="8">
    <location>
        <begin position="252"/>
        <end position="274"/>
    </location>
</feature>
<keyword evidence="3" id="KW-0050">Antiport</keyword>
<dbReference type="EMBL" id="JANEYF010002643">
    <property type="protein sequence ID" value="KAJ8943859.1"/>
    <property type="molecule type" value="Genomic_DNA"/>
</dbReference>
<evidence type="ECO:0000256" key="6">
    <source>
        <dbReference type="ARBA" id="ARBA00022989"/>
    </source>
</evidence>
<comment type="similarity">
    <text evidence="2">Belongs to the Ca(2+):cation antiporter (CaCA) (TC 2.A.19) family. SLC24A subfamily.</text>
</comment>
<dbReference type="Gene3D" id="1.20.1420.30">
    <property type="entry name" value="NCX, central ion-binding region"/>
    <property type="match status" value="2"/>
</dbReference>
<dbReference type="AlphaFoldDB" id="A0AAV8XY55"/>
<evidence type="ECO:0000256" key="2">
    <source>
        <dbReference type="ARBA" id="ARBA00005364"/>
    </source>
</evidence>
<evidence type="ECO:0000259" key="10">
    <source>
        <dbReference type="Pfam" id="PF01699"/>
    </source>
</evidence>
<keyword evidence="5 8" id="KW-0812">Transmembrane</keyword>
<dbReference type="Pfam" id="PF01699">
    <property type="entry name" value="Na_Ca_ex"/>
    <property type="match status" value="2"/>
</dbReference>
<dbReference type="InterPro" id="IPR044880">
    <property type="entry name" value="NCX_ion-bd_dom_sf"/>
</dbReference>
<comment type="caution">
    <text evidence="11">The sequence shown here is derived from an EMBL/GenBank/DDBJ whole genome shotgun (WGS) entry which is preliminary data.</text>
</comment>
<evidence type="ECO:0000313" key="12">
    <source>
        <dbReference type="Proteomes" id="UP001162156"/>
    </source>
</evidence>
<dbReference type="PANTHER" id="PTHR10846">
    <property type="entry name" value="SODIUM/POTASSIUM/CALCIUM EXCHANGER"/>
    <property type="match status" value="1"/>
</dbReference>
<organism evidence="11 12">
    <name type="scientific">Rhamnusium bicolor</name>
    <dbReference type="NCBI Taxonomy" id="1586634"/>
    <lineage>
        <taxon>Eukaryota</taxon>
        <taxon>Metazoa</taxon>
        <taxon>Ecdysozoa</taxon>
        <taxon>Arthropoda</taxon>
        <taxon>Hexapoda</taxon>
        <taxon>Insecta</taxon>
        <taxon>Pterygota</taxon>
        <taxon>Neoptera</taxon>
        <taxon>Endopterygota</taxon>
        <taxon>Coleoptera</taxon>
        <taxon>Polyphaga</taxon>
        <taxon>Cucujiformia</taxon>
        <taxon>Chrysomeloidea</taxon>
        <taxon>Cerambycidae</taxon>
        <taxon>Lepturinae</taxon>
        <taxon>Rhagiini</taxon>
        <taxon>Rhamnusium</taxon>
    </lineage>
</organism>
<keyword evidence="6 8" id="KW-1133">Transmembrane helix</keyword>
<keyword evidence="12" id="KW-1185">Reference proteome</keyword>
<feature type="transmembrane region" description="Helical" evidence="8">
    <location>
        <begin position="45"/>
        <end position="66"/>
    </location>
</feature>
<evidence type="ECO:0000256" key="8">
    <source>
        <dbReference type="SAM" id="Phobius"/>
    </source>
</evidence>
<dbReference type="GO" id="GO:0005262">
    <property type="term" value="F:calcium channel activity"/>
    <property type="evidence" value="ECO:0007669"/>
    <property type="project" value="TreeGrafter"/>
</dbReference>
<evidence type="ECO:0000256" key="4">
    <source>
        <dbReference type="ARBA" id="ARBA00022568"/>
    </source>
</evidence>
<evidence type="ECO:0000256" key="3">
    <source>
        <dbReference type="ARBA" id="ARBA00022449"/>
    </source>
</evidence>
<dbReference type="GO" id="GO:0005886">
    <property type="term" value="C:plasma membrane"/>
    <property type="evidence" value="ECO:0007669"/>
    <property type="project" value="TreeGrafter"/>
</dbReference>
<feature type="domain" description="Sodium/calcium exchanger membrane region" evidence="10">
    <location>
        <begin position="54"/>
        <end position="123"/>
    </location>
</feature>
<protein>
    <recommendedName>
        <fullName evidence="10">Sodium/calcium exchanger membrane region domain-containing protein</fullName>
    </recommendedName>
</protein>
<keyword evidence="9" id="KW-0732">Signal</keyword>
<evidence type="ECO:0000256" key="9">
    <source>
        <dbReference type="SAM" id="SignalP"/>
    </source>
</evidence>
<dbReference type="GO" id="GO:0008273">
    <property type="term" value="F:calcium, potassium:sodium antiporter activity"/>
    <property type="evidence" value="ECO:0007669"/>
    <property type="project" value="TreeGrafter"/>
</dbReference>
<reference evidence="11" key="1">
    <citation type="journal article" date="2023" name="Insect Mol. Biol.">
        <title>Genome sequencing provides insights into the evolution of gene families encoding plant cell wall-degrading enzymes in longhorned beetles.</title>
        <authorList>
            <person name="Shin N.R."/>
            <person name="Okamura Y."/>
            <person name="Kirsch R."/>
            <person name="Pauchet Y."/>
        </authorList>
    </citation>
    <scope>NUCLEOTIDE SEQUENCE</scope>
    <source>
        <strain evidence="11">RBIC_L_NR</strain>
    </source>
</reference>
<dbReference type="PANTHER" id="PTHR10846:SF2">
    <property type="entry name" value="RE48874P"/>
    <property type="match status" value="1"/>
</dbReference>
<dbReference type="InterPro" id="IPR004481">
    <property type="entry name" value="K/Na/Ca-exchanger"/>
</dbReference>
<feature type="signal peptide" evidence="9">
    <location>
        <begin position="1"/>
        <end position="15"/>
    </location>
</feature>
<comment type="subcellular location">
    <subcellularLocation>
        <location evidence="1">Membrane</location>
        <topology evidence="1">Multi-pass membrane protein</topology>
    </subcellularLocation>
</comment>
<proteinExistence type="inferred from homology"/>
<evidence type="ECO:0000313" key="11">
    <source>
        <dbReference type="EMBL" id="KAJ8943859.1"/>
    </source>
</evidence>
<dbReference type="InterPro" id="IPR004837">
    <property type="entry name" value="NaCa_Exmemb"/>
</dbReference>
<keyword evidence="4" id="KW-0106">Calcium</keyword>
<evidence type="ECO:0000256" key="5">
    <source>
        <dbReference type="ARBA" id="ARBA00022692"/>
    </source>
</evidence>
<name>A0AAV8XY55_9CUCU</name>
<dbReference type="GO" id="GO:0006874">
    <property type="term" value="P:intracellular calcium ion homeostasis"/>
    <property type="evidence" value="ECO:0007669"/>
    <property type="project" value="TreeGrafter"/>
</dbReference>
<keyword evidence="4" id="KW-0406">Ion transport</keyword>
<gene>
    <name evidence="11" type="ORF">NQ314_009629</name>
</gene>
<feature type="domain" description="Sodium/calcium exchanger membrane region" evidence="10">
    <location>
        <begin position="219"/>
        <end position="279"/>
    </location>
</feature>